<evidence type="ECO:0000256" key="2">
    <source>
        <dbReference type="ARBA" id="ARBA00022723"/>
    </source>
</evidence>
<sequence length="241" mass="28101">MLKYRYEVMFPYQLREVLEKNPIVYLPVSPIEWHGEHLIFGTDPFRARRVLEIVWERLGGVMMPTLYVGTDGTIVEDGEEFWGMEMFAKEKIPGSVFVRKETFYNLLKDMLNFLERTGFKLCVLCTGHMAKPQVEVVEKLEEEYMERSMKVISWHWGKVKYPEELVTNNPLHAGVEESSEILSIDLSYVDLDRVGGMEVDRKVGLTKGNLENISEKLGESRFNFEAEELIKKILKCYNKES</sequence>
<dbReference type="InterPro" id="IPR024087">
    <property type="entry name" value="Creatininase-like_sf"/>
</dbReference>
<comment type="caution">
    <text evidence="6">The sequence shown here is derived from an EMBL/GenBank/DDBJ whole genome shotgun (WGS) entry which is preliminary data.</text>
</comment>
<accession>A0A7C3KQP3</accession>
<comment type="cofactor">
    <cofactor evidence="1">
        <name>Zn(2+)</name>
        <dbReference type="ChEBI" id="CHEBI:29105"/>
    </cofactor>
</comment>
<dbReference type="GO" id="GO:0016811">
    <property type="term" value="F:hydrolase activity, acting on carbon-nitrogen (but not peptide) bonds, in linear amides"/>
    <property type="evidence" value="ECO:0007669"/>
    <property type="project" value="TreeGrafter"/>
</dbReference>
<protein>
    <recommendedName>
        <fullName evidence="7">Creatininase family protein</fullName>
    </recommendedName>
</protein>
<dbReference type="InterPro" id="IPR003785">
    <property type="entry name" value="Creatininase/forma_Hydrolase"/>
</dbReference>
<reference evidence="6" key="1">
    <citation type="journal article" date="2020" name="mSystems">
        <title>Genome- and Community-Level Interaction Insights into Carbon Utilization and Element Cycling Functions of Hydrothermarchaeota in Hydrothermal Sediment.</title>
        <authorList>
            <person name="Zhou Z."/>
            <person name="Liu Y."/>
            <person name="Xu W."/>
            <person name="Pan J."/>
            <person name="Luo Z.H."/>
            <person name="Li M."/>
        </authorList>
    </citation>
    <scope>NUCLEOTIDE SEQUENCE [LARGE SCALE GENOMIC DNA]</scope>
    <source>
        <strain evidence="6">SpSt-70</strain>
    </source>
</reference>
<evidence type="ECO:0008006" key="7">
    <source>
        <dbReference type="Google" id="ProtNLM"/>
    </source>
</evidence>
<dbReference type="Gene3D" id="3.40.50.10310">
    <property type="entry name" value="Creatininase"/>
    <property type="match status" value="1"/>
</dbReference>
<dbReference type="SUPFAM" id="SSF102215">
    <property type="entry name" value="Creatininase"/>
    <property type="match status" value="1"/>
</dbReference>
<dbReference type="EMBL" id="DTDV01000006">
    <property type="protein sequence ID" value="HGK23083.1"/>
    <property type="molecule type" value="Genomic_DNA"/>
</dbReference>
<name>A0A7C3KQP3_DICTH</name>
<organism evidence="6">
    <name type="scientific">Dictyoglomus thermophilum</name>
    <dbReference type="NCBI Taxonomy" id="14"/>
    <lineage>
        <taxon>Bacteria</taxon>
        <taxon>Pseudomonadati</taxon>
        <taxon>Dictyoglomota</taxon>
        <taxon>Dictyoglomia</taxon>
        <taxon>Dictyoglomales</taxon>
        <taxon>Dictyoglomaceae</taxon>
        <taxon>Dictyoglomus</taxon>
    </lineage>
</organism>
<evidence type="ECO:0000256" key="3">
    <source>
        <dbReference type="ARBA" id="ARBA00022801"/>
    </source>
</evidence>
<gene>
    <name evidence="6" type="ORF">ENU78_01315</name>
</gene>
<dbReference type="GO" id="GO:0009231">
    <property type="term" value="P:riboflavin biosynthetic process"/>
    <property type="evidence" value="ECO:0007669"/>
    <property type="project" value="TreeGrafter"/>
</dbReference>
<keyword evidence="2" id="KW-0479">Metal-binding</keyword>
<evidence type="ECO:0000313" key="6">
    <source>
        <dbReference type="EMBL" id="HGK23083.1"/>
    </source>
</evidence>
<dbReference type="PANTHER" id="PTHR35005:SF1">
    <property type="entry name" value="2-AMINO-5-FORMYLAMINO-6-RIBOSYLAMINOPYRIMIDIN-4(3H)-ONE 5'-MONOPHOSPHATE DEFORMYLASE"/>
    <property type="match status" value="1"/>
</dbReference>
<comment type="similarity">
    <text evidence="5">Belongs to the creatininase superfamily.</text>
</comment>
<keyword evidence="3" id="KW-0378">Hydrolase</keyword>
<dbReference type="RefSeq" id="WP_012547600.1">
    <property type="nucleotide sequence ID" value="NZ_VTFL01000002.1"/>
</dbReference>
<dbReference type="AlphaFoldDB" id="A0A7C3KQP3"/>
<dbReference type="GO" id="GO:0046872">
    <property type="term" value="F:metal ion binding"/>
    <property type="evidence" value="ECO:0007669"/>
    <property type="project" value="UniProtKB-KW"/>
</dbReference>
<evidence type="ECO:0000256" key="4">
    <source>
        <dbReference type="ARBA" id="ARBA00022833"/>
    </source>
</evidence>
<evidence type="ECO:0000256" key="5">
    <source>
        <dbReference type="ARBA" id="ARBA00024029"/>
    </source>
</evidence>
<evidence type="ECO:0000256" key="1">
    <source>
        <dbReference type="ARBA" id="ARBA00001947"/>
    </source>
</evidence>
<proteinExistence type="inferred from homology"/>
<dbReference type="PANTHER" id="PTHR35005">
    <property type="entry name" value="3-DEHYDRO-SCYLLO-INOSOSE HYDROLASE"/>
    <property type="match status" value="1"/>
</dbReference>
<dbReference type="OMA" id="GMEMFAK"/>
<dbReference type="Pfam" id="PF02633">
    <property type="entry name" value="Creatininase"/>
    <property type="match status" value="1"/>
</dbReference>
<keyword evidence="4" id="KW-0862">Zinc</keyword>